<proteinExistence type="predicted"/>
<evidence type="ECO:0000256" key="1">
    <source>
        <dbReference type="SAM" id="MobiDB-lite"/>
    </source>
</evidence>
<feature type="region of interest" description="Disordered" evidence="1">
    <location>
        <begin position="1"/>
        <end position="44"/>
    </location>
</feature>
<dbReference type="InterPro" id="IPR021109">
    <property type="entry name" value="Peptidase_aspartic_dom_sf"/>
</dbReference>
<name>A0A7J7FYW8_CAMSI</name>
<dbReference type="PANTHER" id="PTHR32108">
    <property type="entry name" value="DNA-DIRECTED RNA POLYMERASE SUBUNIT ALPHA"/>
    <property type="match status" value="1"/>
</dbReference>
<dbReference type="Proteomes" id="UP000593564">
    <property type="component" value="Unassembled WGS sequence"/>
</dbReference>
<protein>
    <submittedName>
        <fullName evidence="2">Uncharacterized protein</fullName>
    </submittedName>
</protein>
<feature type="region of interest" description="Disordered" evidence="1">
    <location>
        <begin position="492"/>
        <end position="518"/>
    </location>
</feature>
<gene>
    <name evidence="2" type="ORF">HYC85_028949</name>
</gene>
<sequence>MGVQIEDALKQGLFDQDREQPRRTFNRNNNAGPSGAATARTSEVSVVTTIPPPLPRPMAATPFSGASGSDTQATRFQPRGQRTFTPLYMPLTKALGVLIKKNHLKPLEPRPLPNPLPPSYDPAKYCAYHQQHGHYTDRCFRLRHEIQDLIDKQVIAPPDKPNVTTNPLPPHNQAPPPRRINFIQTGVASYDPSIYITPSHLPKPEVSLPDCTDFLCMVDISTTRPEPTVVTTKDGTGQTSGESRVGESGIEQSFAGRTYNPSEYIISANQNGLSIELPKEEELCVIQEDGFRRGADDLATIEEDFANLQFFDDQEPGDTSINWFDYEESAEATGWLDDQPDIVGEPQPEQSPAGASVTVVAGRAGSLDLSPESAGAKNSARDLGIMDTGIVEKPTVLTQMEQERFEETERIRKAEGTESAVCTKVENATSMWTESTASAIGPEPDRCLLAARGMWWEDDDLCLAHTDEDWGSSQPDDTWYLDEVDYVTRSGRYFKPPHIDQPEASGKDREAEKQKEKQIEEEAVLRQLKKIQADISIWGLLMASRVHRQAVLTAMDKSKLSIDTTPEQLVGLVFPGGGSPALTFSDKELPPEGINHNKPLYISVECRDKGIPVVLVDTGSAINVCPARTAYAIGLKPVDFVPTTQVIRAYDNTSREVMGTVKIQTQVGPG</sequence>
<keyword evidence="3" id="KW-1185">Reference proteome</keyword>
<reference evidence="2 3" key="2">
    <citation type="submission" date="2020-07" db="EMBL/GenBank/DDBJ databases">
        <title>Genome assembly of wild tea tree DASZ reveals pedigree and selection history of tea varieties.</title>
        <authorList>
            <person name="Zhang W."/>
        </authorList>
    </citation>
    <scope>NUCLEOTIDE SEQUENCE [LARGE SCALE GENOMIC DNA]</scope>
    <source>
        <strain evidence="3">cv. G240</strain>
        <tissue evidence="2">Leaf</tissue>
    </source>
</reference>
<reference evidence="3" key="1">
    <citation type="journal article" date="2020" name="Nat. Commun.">
        <title>Genome assembly of wild tea tree DASZ reveals pedigree and selection history of tea varieties.</title>
        <authorList>
            <person name="Zhang W."/>
            <person name="Zhang Y."/>
            <person name="Qiu H."/>
            <person name="Guo Y."/>
            <person name="Wan H."/>
            <person name="Zhang X."/>
            <person name="Scossa F."/>
            <person name="Alseekh S."/>
            <person name="Zhang Q."/>
            <person name="Wang P."/>
            <person name="Xu L."/>
            <person name="Schmidt M.H."/>
            <person name="Jia X."/>
            <person name="Li D."/>
            <person name="Zhu A."/>
            <person name="Guo F."/>
            <person name="Chen W."/>
            <person name="Ni D."/>
            <person name="Usadel B."/>
            <person name="Fernie A.R."/>
            <person name="Wen W."/>
        </authorList>
    </citation>
    <scope>NUCLEOTIDE SEQUENCE [LARGE SCALE GENOMIC DNA]</scope>
    <source>
        <strain evidence="3">cv. G240</strain>
    </source>
</reference>
<dbReference type="PANTHER" id="PTHR32108:SF9">
    <property type="entry name" value="REVERSE TRANSCRIPTASE RNASE H-LIKE DOMAIN-CONTAINING PROTEIN"/>
    <property type="match status" value="1"/>
</dbReference>
<dbReference type="AlphaFoldDB" id="A0A7J7FYW8"/>
<feature type="compositionally biased region" description="Polar residues" evidence="1">
    <location>
        <begin position="227"/>
        <end position="242"/>
    </location>
</feature>
<feature type="compositionally biased region" description="Basic and acidic residues" evidence="1">
    <location>
        <begin position="497"/>
        <end position="518"/>
    </location>
</feature>
<evidence type="ECO:0000313" key="2">
    <source>
        <dbReference type="EMBL" id="KAF5932778.1"/>
    </source>
</evidence>
<dbReference type="Gene3D" id="2.40.70.10">
    <property type="entry name" value="Acid Proteases"/>
    <property type="match status" value="1"/>
</dbReference>
<dbReference type="EMBL" id="JACBKZ010000014">
    <property type="protein sequence ID" value="KAF5932778.1"/>
    <property type="molecule type" value="Genomic_DNA"/>
</dbReference>
<feature type="region of interest" description="Disordered" evidence="1">
    <location>
        <begin position="227"/>
        <end position="248"/>
    </location>
</feature>
<accession>A0A7J7FYW8</accession>
<comment type="caution">
    <text evidence="2">The sequence shown here is derived from an EMBL/GenBank/DDBJ whole genome shotgun (WGS) entry which is preliminary data.</text>
</comment>
<organism evidence="2 3">
    <name type="scientific">Camellia sinensis</name>
    <name type="common">Tea plant</name>
    <name type="synonym">Thea sinensis</name>
    <dbReference type="NCBI Taxonomy" id="4442"/>
    <lineage>
        <taxon>Eukaryota</taxon>
        <taxon>Viridiplantae</taxon>
        <taxon>Streptophyta</taxon>
        <taxon>Embryophyta</taxon>
        <taxon>Tracheophyta</taxon>
        <taxon>Spermatophyta</taxon>
        <taxon>Magnoliopsida</taxon>
        <taxon>eudicotyledons</taxon>
        <taxon>Gunneridae</taxon>
        <taxon>Pentapetalae</taxon>
        <taxon>asterids</taxon>
        <taxon>Ericales</taxon>
        <taxon>Theaceae</taxon>
        <taxon>Camellia</taxon>
    </lineage>
</organism>
<evidence type="ECO:0000313" key="3">
    <source>
        <dbReference type="Proteomes" id="UP000593564"/>
    </source>
</evidence>